<accession>A0ACB9CLN7</accession>
<organism evidence="1 2">
    <name type="scientific">Arctium lappa</name>
    <name type="common">Greater burdock</name>
    <name type="synonym">Lappa major</name>
    <dbReference type="NCBI Taxonomy" id="4217"/>
    <lineage>
        <taxon>Eukaryota</taxon>
        <taxon>Viridiplantae</taxon>
        <taxon>Streptophyta</taxon>
        <taxon>Embryophyta</taxon>
        <taxon>Tracheophyta</taxon>
        <taxon>Spermatophyta</taxon>
        <taxon>Magnoliopsida</taxon>
        <taxon>eudicotyledons</taxon>
        <taxon>Gunneridae</taxon>
        <taxon>Pentapetalae</taxon>
        <taxon>asterids</taxon>
        <taxon>campanulids</taxon>
        <taxon>Asterales</taxon>
        <taxon>Asteraceae</taxon>
        <taxon>Carduoideae</taxon>
        <taxon>Cardueae</taxon>
        <taxon>Arctiinae</taxon>
        <taxon>Arctium</taxon>
    </lineage>
</organism>
<reference evidence="2" key="1">
    <citation type="journal article" date="2022" name="Mol. Ecol. Resour.">
        <title>The genomes of chicory, endive, great burdock and yacon provide insights into Asteraceae palaeo-polyploidization history and plant inulin production.</title>
        <authorList>
            <person name="Fan W."/>
            <person name="Wang S."/>
            <person name="Wang H."/>
            <person name="Wang A."/>
            <person name="Jiang F."/>
            <person name="Liu H."/>
            <person name="Zhao H."/>
            <person name="Xu D."/>
            <person name="Zhang Y."/>
        </authorList>
    </citation>
    <scope>NUCLEOTIDE SEQUENCE [LARGE SCALE GENOMIC DNA]</scope>
    <source>
        <strain evidence="2">cv. Niubang</strain>
    </source>
</reference>
<dbReference type="Proteomes" id="UP001055879">
    <property type="component" value="Linkage Group LG04"/>
</dbReference>
<protein>
    <submittedName>
        <fullName evidence="1">Uncharacterized protein</fullName>
    </submittedName>
</protein>
<keyword evidence="2" id="KW-1185">Reference proteome</keyword>
<comment type="caution">
    <text evidence="1">The sequence shown here is derived from an EMBL/GenBank/DDBJ whole genome shotgun (WGS) entry which is preliminary data.</text>
</comment>
<name>A0ACB9CLN7_ARCLA</name>
<evidence type="ECO:0000313" key="1">
    <source>
        <dbReference type="EMBL" id="KAI3735189.1"/>
    </source>
</evidence>
<sequence>MLEDVLPEAGIEDLDMAASESDPETDSKSESEGDEDPEDMEWIHKLSLDINQEQEVDVNDDLNRELAFYTQALEGTRQTFVKFQTMGLPFLRPSDYYAEMVKTDSHVEKIKGKLLIEKRRIEEADERIKARDNKKKSKEVRAEKQKERVKQKKDEIEYVKKWRKQRQQSGFAGGEKEGGDMGLPFADGKESQKSSTKNKRLGVSPWDRSGGKAKAGSGKDRKGGNGKRKSREFKDSKYGFGGKKGMKKQNTTETTNDFKAMEVIIVVVNDISGVLVMCESQCGGGLVGGGKGLQMFGGGGVGFFRDSTCNSLYNHSFGKTLADHTTYLHKFAEATALLLNDY</sequence>
<evidence type="ECO:0000313" key="2">
    <source>
        <dbReference type="Proteomes" id="UP001055879"/>
    </source>
</evidence>
<reference evidence="1 2" key="2">
    <citation type="journal article" date="2022" name="Mol. Ecol. Resour.">
        <title>The genomes of chicory, endive, great burdock and yacon provide insights into Asteraceae paleo-polyploidization history and plant inulin production.</title>
        <authorList>
            <person name="Fan W."/>
            <person name="Wang S."/>
            <person name="Wang H."/>
            <person name="Wang A."/>
            <person name="Jiang F."/>
            <person name="Liu H."/>
            <person name="Zhao H."/>
            <person name="Xu D."/>
            <person name="Zhang Y."/>
        </authorList>
    </citation>
    <scope>NUCLEOTIDE SEQUENCE [LARGE SCALE GENOMIC DNA]</scope>
    <source>
        <strain evidence="2">cv. Niubang</strain>
    </source>
</reference>
<dbReference type="EMBL" id="CM042050">
    <property type="protein sequence ID" value="KAI3735189.1"/>
    <property type="molecule type" value="Genomic_DNA"/>
</dbReference>
<gene>
    <name evidence="1" type="ORF">L6452_14679</name>
</gene>
<proteinExistence type="predicted"/>